<dbReference type="EMBL" id="JASBWS010000205">
    <property type="protein sequence ID" value="KAJ9091298.1"/>
    <property type="molecule type" value="Genomic_DNA"/>
</dbReference>
<evidence type="ECO:0000313" key="2">
    <source>
        <dbReference type="Proteomes" id="UP001230649"/>
    </source>
</evidence>
<accession>A0ACC2UW64</accession>
<proteinExistence type="predicted"/>
<evidence type="ECO:0000313" key="1">
    <source>
        <dbReference type="EMBL" id="KAJ9091298.1"/>
    </source>
</evidence>
<dbReference type="Proteomes" id="UP001230649">
    <property type="component" value="Unassembled WGS sequence"/>
</dbReference>
<protein>
    <submittedName>
        <fullName evidence="1">Uncharacterized protein</fullName>
    </submittedName>
</protein>
<gene>
    <name evidence="1" type="ORF">QFC20_007676</name>
</gene>
<comment type="caution">
    <text evidence="1">The sequence shown here is derived from an EMBL/GenBank/DDBJ whole genome shotgun (WGS) entry which is preliminary data.</text>
</comment>
<sequence>MAALARSLPAPIHNPIDDYNRDETPSLPQRPQQSQIPAYGQRKGWKPKGQDDFNGGGAYPEASAGNTLALQVDSEGNVRYDAIAQYGTREGQIVHSSFRDLVPLAKRSDLKEKDKELERPSEEAVFSTAERTRLALEKVTSGKIAAARPTTVALKDSASSQYIRYTPASTSDEGKQRIIKMSEVQEDPLEPPRFKHKKIPRAPDGPPPPVMQSPPRRATVQEGKDWQIPPCISNWKNNKGYTIALDKRLAADGRGLQDIHINDNFAKFSEALFIADRHAREEVRERAQMQQKIAQKEKAAKEENLRLLAQRARDERAGIAPAASTMDGDASFTRAAPGNEGEAETASRKGGSEDEGDDEEARERDRIRRAKRQERERELRLNNMGSEQRAKMLMREQNRDISEKIALGLAKPSTNKESMLDSRLFNRESYSGSFGRADSYNLYDKPLFQGSSAAAAIYKPRGNNANDEAYGGGTTEGITDALQNGRFALGTAKFEGASEQPEREGPVQFEKDVSLSAAQVADPFGLTQFMDEAKKGTKRAGLDTSGSNKRARQD</sequence>
<name>A0ACC2UW64_9TREE</name>
<organism evidence="1 2">
    <name type="scientific">Naganishia adeliensis</name>
    <dbReference type="NCBI Taxonomy" id="92952"/>
    <lineage>
        <taxon>Eukaryota</taxon>
        <taxon>Fungi</taxon>
        <taxon>Dikarya</taxon>
        <taxon>Basidiomycota</taxon>
        <taxon>Agaricomycotina</taxon>
        <taxon>Tremellomycetes</taxon>
        <taxon>Filobasidiales</taxon>
        <taxon>Filobasidiaceae</taxon>
        <taxon>Naganishia</taxon>
    </lineage>
</organism>
<keyword evidence="2" id="KW-1185">Reference proteome</keyword>
<reference evidence="1" key="1">
    <citation type="submission" date="2023-04" db="EMBL/GenBank/DDBJ databases">
        <title>Draft Genome sequencing of Naganishia species isolated from polar environments using Oxford Nanopore Technology.</title>
        <authorList>
            <person name="Leo P."/>
            <person name="Venkateswaran K."/>
        </authorList>
    </citation>
    <scope>NUCLEOTIDE SEQUENCE</scope>
    <source>
        <strain evidence="1">MNA-CCFEE 5262</strain>
    </source>
</reference>